<protein>
    <submittedName>
        <fullName evidence="2">Uncharacterized protein</fullName>
    </submittedName>
</protein>
<gene>
    <name evidence="2" type="ORF">RHODO2019_01615</name>
</gene>
<dbReference type="Proteomes" id="UP001164965">
    <property type="component" value="Chromosome"/>
</dbReference>
<dbReference type="RefSeq" id="WP_265383329.1">
    <property type="nucleotide sequence ID" value="NZ_CP110615.1"/>
</dbReference>
<evidence type="ECO:0000313" key="3">
    <source>
        <dbReference type="Proteomes" id="UP001164965"/>
    </source>
</evidence>
<accession>A0ABY6P250</accession>
<name>A0ABY6P250_9NOCA</name>
<feature type="compositionally biased region" description="Low complexity" evidence="1">
    <location>
        <begin position="47"/>
        <end position="62"/>
    </location>
</feature>
<proteinExistence type="predicted"/>
<evidence type="ECO:0000313" key="2">
    <source>
        <dbReference type="EMBL" id="UZJ25223.1"/>
    </source>
</evidence>
<dbReference type="EMBL" id="CP110615">
    <property type="protein sequence ID" value="UZJ25223.1"/>
    <property type="molecule type" value="Genomic_DNA"/>
</dbReference>
<keyword evidence="3" id="KW-1185">Reference proteome</keyword>
<reference evidence="2" key="1">
    <citation type="submission" date="2022-10" db="EMBL/GenBank/DDBJ databases">
        <title>Rhodococcus sp.75.</title>
        <authorList>
            <person name="Sun M."/>
        </authorList>
    </citation>
    <scope>NUCLEOTIDE SEQUENCE</scope>
    <source>
        <strain evidence="2">75</strain>
    </source>
</reference>
<organism evidence="2 3">
    <name type="scientific">Rhodococcus antarcticus</name>
    <dbReference type="NCBI Taxonomy" id="2987751"/>
    <lineage>
        <taxon>Bacteria</taxon>
        <taxon>Bacillati</taxon>
        <taxon>Actinomycetota</taxon>
        <taxon>Actinomycetes</taxon>
        <taxon>Mycobacteriales</taxon>
        <taxon>Nocardiaceae</taxon>
        <taxon>Rhodococcus</taxon>
    </lineage>
</organism>
<feature type="region of interest" description="Disordered" evidence="1">
    <location>
        <begin position="23"/>
        <end position="85"/>
    </location>
</feature>
<evidence type="ECO:0000256" key="1">
    <source>
        <dbReference type="SAM" id="MobiDB-lite"/>
    </source>
</evidence>
<sequence length="85" mass="8138">MSATNAGVLRGADGARRTVVVGAVDDPGLGDGTSAAVPATGGGTDGPAGAPHPAASTSASPTDARRAPRPRNAEPPVETILALGR</sequence>